<dbReference type="Proteomes" id="UP000075260">
    <property type="component" value="Unassembled WGS sequence"/>
</dbReference>
<organism evidence="2 3">
    <name type="scientific">Sorangium cellulosum</name>
    <name type="common">Polyangium cellulosum</name>
    <dbReference type="NCBI Taxonomy" id="56"/>
    <lineage>
        <taxon>Bacteria</taxon>
        <taxon>Pseudomonadati</taxon>
        <taxon>Myxococcota</taxon>
        <taxon>Polyangia</taxon>
        <taxon>Polyangiales</taxon>
        <taxon>Polyangiaceae</taxon>
        <taxon>Sorangium</taxon>
    </lineage>
</organism>
<dbReference type="SMART" id="SM00860">
    <property type="entry name" value="SMI1_KNR4"/>
    <property type="match status" value="1"/>
</dbReference>
<dbReference type="EMBL" id="JEMA01000578">
    <property type="protein sequence ID" value="KYF68325.1"/>
    <property type="molecule type" value="Genomic_DNA"/>
</dbReference>
<dbReference type="InterPro" id="IPR037883">
    <property type="entry name" value="Knr4/Smi1-like_sf"/>
</dbReference>
<dbReference type="Gene3D" id="3.40.1580.10">
    <property type="entry name" value="SMI1/KNR4-like"/>
    <property type="match status" value="1"/>
</dbReference>
<dbReference type="OrthoDB" id="5505536at2"/>
<feature type="domain" description="Knr4/Smi1-like" evidence="1">
    <location>
        <begin position="33"/>
        <end position="171"/>
    </location>
</feature>
<evidence type="ECO:0000313" key="3">
    <source>
        <dbReference type="Proteomes" id="UP000075260"/>
    </source>
</evidence>
<dbReference type="InterPro" id="IPR018958">
    <property type="entry name" value="Knr4/Smi1-like_dom"/>
</dbReference>
<proteinExistence type="predicted"/>
<gene>
    <name evidence="2" type="ORF">BE15_05510</name>
</gene>
<accession>A0A150QJX8</accession>
<comment type="caution">
    <text evidence="2">The sequence shown here is derived from an EMBL/GenBank/DDBJ whole genome shotgun (WGS) entry which is preliminary data.</text>
</comment>
<dbReference type="AlphaFoldDB" id="A0A150QJX8"/>
<evidence type="ECO:0000259" key="1">
    <source>
        <dbReference type="SMART" id="SM00860"/>
    </source>
</evidence>
<name>A0A150QJX8_SORCE</name>
<dbReference type="SUPFAM" id="SSF160631">
    <property type="entry name" value="SMI1/KNR4-like"/>
    <property type="match status" value="1"/>
</dbReference>
<protein>
    <recommendedName>
        <fullName evidence="1">Knr4/Smi1-like domain-containing protein</fullName>
    </recommendedName>
</protein>
<reference evidence="2 3" key="1">
    <citation type="submission" date="2014-02" db="EMBL/GenBank/DDBJ databases">
        <title>The small core and large imbalanced accessory genome model reveals a collaborative survival strategy of Sorangium cellulosum strains in nature.</title>
        <authorList>
            <person name="Han K."/>
            <person name="Peng R."/>
            <person name="Blom J."/>
            <person name="Li Y.-Z."/>
        </authorList>
    </citation>
    <scope>NUCLEOTIDE SEQUENCE [LARGE SCALE GENOMIC DNA]</scope>
    <source>
        <strain evidence="2 3">So0008-312</strain>
    </source>
</reference>
<dbReference type="Pfam" id="PF09346">
    <property type="entry name" value="SMI1_KNR4"/>
    <property type="match status" value="1"/>
</dbReference>
<dbReference type="RefSeq" id="WP_061609166.1">
    <property type="nucleotide sequence ID" value="NZ_JEMA01000578.1"/>
</dbReference>
<sequence>MKWLESMHRIRALKLELARMDPRRGMPIAPPAGASEAAIAGVERRLGMSLPPSYRELLARHDGWPQLFEGASLLGVRALARGSYVDVGRMVLEHCESEQARGAGDRDAAPAMVRGRYGARSALVPFGIDAAAETVFAWDPEARAPDGELEVILWTNDIGLRLSGLPELLDMVKDMLAAELDDRRQRAAAQLELTPRQRALLAPRSRPRAVAVPLTPAPRSFARSAITG</sequence>
<evidence type="ECO:0000313" key="2">
    <source>
        <dbReference type="EMBL" id="KYF68325.1"/>
    </source>
</evidence>